<evidence type="ECO:0000313" key="4">
    <source>
        <dbReference type="Proteomes" id="UP001609186"/>
    </source>
</evidence>
<dbReference type="Proteomes" id="UP001609186">
    <property type="component" value="Unassembled WGS sequence"/>
</dbReference>
<keyword evidence="3" id="KW-0238">DNA-binding</keyword>
<dbReference type="InterPro" id="IPR019476">
    <property type="entry name" value="T4SS_TraD_DNA-bd"/>
</dbReference>
<dbReference type="GO" id="GO:0003677">
    <property type="term" value="F:DNA binding"/>
    <property type="evidence" value="ECO:0007669"/>
    <property type="project" value="UniProtKB-KW"/>
</dbReference>
<organism evidence="3 4">
    <name type="scientific">Burkholderia semiarida</name>
    <dbReference type="NCBI Taxonomy" id="2843303"/>
    <lineage>
        <taxon>Bacteria</taxon>
        <taxon>Pseudomonadati</taxon>
        <taxon>Pseudomonadota</taxon>
        <taxon>Betaproteobacteria</taxon>
        <taxon>Burkholderiales</taxon>
        <taxon>Burkholderiaceae</taxon>
        <taxon>Burkholderia</taxon>
        <taxon>Burkholderia cepacia complex</taxon>
    </lineage>
</organism>
<keyword evidence="4" id="KW-1185">Reference proteome</keyword>
<dbReference type="Gene3D" id="3.40.50.300">
    <property type="entry name" value="P-loop containing nucleotide triphosphate hydrolases"/>
    <property type="match status" value="1"/>
</dbReference>
<dbReference type="RefSeq" id="WP_395131020.1">
    <property type="nucleotide sequence ID" value="NZ_JBIMPM010000050.1"/>
</dbReference>
<accession>A0ABW7LAZ0</accession>
<feature type="domain" description="Type IV secretion system coupling protein TraD DNA-binding" evidence="2">
    <location>
        <begin position="17"/>
        <end position="79"/>
    </location>
</feature>
<dbReference type="Pfam" id="PF10412">
    <property type="entry name" value="TrwB_AAD_bind"/>
    <property type="match status" value="1"/>
</dbReference>
<proteinExistence type="predicted"/>
<evidence type="ECO:0000256" key="1">
    <source>
        <dbReference type="SAM" id="Phobius"/>
    </source>
</evidence>
<reference evidence="3 4" key="1">
    <citation type="submission" date="2024-10" db="EMBL/GenBank/DDBJ databases">
        <title>Burkholderia semiarida in Mexico.</title>
        <authorList>
            <person name="Estrada P."/>
        </authorList>
    </citation>
    <scope>NUCLEOTIDE SEQUENCE [LARGE SCALE GENOMIC DNA]</scope>
    <source>
        <strain evidence="3 4">CLM7-1</strain>
    </source>
</reference>
<sequence>MESKEAVDVTIVGDAVVVTPGIGMSLAVREAMTSRLRRGAGKVIVDLEGTLCECFYQSDDRITSPYDERHQIWSALDDAGR</sequence>
<dbReference type="InterPro" id="IPR027417">
    <property type="entry name" value="P-loop_NTPase"/>
</dbReference>
<evidence type="ECO:0000259" key="2">
    <source>
        <dbReference type="Pfam" id="PF10412"/>
    </source>
</evidence>
<keyword evidence="1" id="KW-0812">Transmembrane</keyword>
<evidence type="ECO:0000313" key="3">
    <source>
        <dbReference type="EMBL" id="MFH5255234.1"/>
    </source>
</evidence>
<feature type="transmembrane region" description="Helical" evidence="1">
    <location>
        <begin position="6"/>
        <end position="28"/>
    </location>
</feature>
<name>A0ABW7LAZ0_9BURK</name>
<dbReference type="EMBL" id="JBIMPM010000050">
    <property type="protein sequence ID" value="MFH5255234.1"/>
    <property type="molecule type" value="Genomic_DNA"/>
</dbReference>
<gene>
    <name evidence="3" type="ORF">ACGTRS_28790</name>
</gene>
<keyword evidence="1" id="KW-1133">Transmembrane helix</keyword>
<keyword evidence="1" id="KW-0472">Membrane</keyword>
<comment type="caution">
    <text evidence="3">The sequence shown here is derived from an EMBL/GenBank/DDBJ whole genome shotgun (WGS) entry which is preliminary data.</text>
</comment>
<protein>
    <submittedName>
        <fullName evidence="3">Type IV secretion system DNA-binding domain-containing protein</fullName>
    </submittedName>
</protein>